<accession>A0A8C3R0X1</accession>
<dbReference type="Ensembl" id="ENSCRFT00000013853.1">
    <property type="protein sequence ID" value="ENSCRFP00000013394.1"/>
    <property type="gene ID" value="ENSCRFG00000010363.1"/>
</dbReference>
<protein>
    <submittedName>
        <fullName evidence="1">Uncharacterized protein</fullName>
    </submittedName>
</protein>
<evidence type="ECO:0000313" key="1">
    <source>
        <dbReference type="Ensembl" id="ENSCRFP00000013394.1"/>
    </source>
</evidence>
<evidence type="ECO:0000313" key="2">
    <source>
        <dbReference type="Proteomes" id="UP000694396"/>
    </source>
</evidence>
<dbReference type="Proteomes" id="UP000694396">
    <property type="component" value="Unplaced"/>
</dbReference>
<dbReference type="AlphaFoldDB" id="A0A8C3R0X1"/>
<reference evidence="1" key="2">
    <citation type="submission" date="2025-09" db="UniProtKB">
        <authorList>
            <consortium name="Ensembl"/>
        </authorList>
    </citation>
    <scope>IDENTIFICATION</scope>
</reference>
<reference evidence="1" key="1">
    <citation type="submission" date="2025-08" db="UniProtKB">
        <authorList>
            <consortium name="Ensembl"/>
        </authorList>
    </citation>
    <scope>IDENTIFICATION</scope>
</reference>
<proteinExistence type="predicted"/>
<organism evidence="1 2">
    <name type="scientific">Cyanoderma ruficeps</name>
    <name type="common">rufous-capped babbler</name>
    <dbReference type="NCBI Taxonomy" id="181631"/>
    <lineage>
        <taxon>Eukaryota</taxon>
        <taxon>Metazoa</taxon>
        <taxon>Chordata</taxon>
        <taxon>Craniata</taxon>
        <taxon>Vertebrata</taxon>
        <taxon>Euteleostomi</taxon>
        <taxon>Archelosauria</taxon>
        <taxon>Archosauria</taxon>
        <taxon>Dinosauria</taxon>
        <taxon>Saurischia</taxon>
        <taxon>Theropoda</taxon>
        <taxon>Coelurosauria</taxon>
        <taxon>Aves</taxon>
        <taxon>Neognathae</taxon>
        <taxon>Neoaves</taxon>
        <taxon>Telluraves</taxon>
        <taxon>Australaves</taxon>
        <taxon>Passeriformes</taxon>
        <taxon>Sylvioidea</taxon>
        <taxon>Timaliidae</taxon>
        <taxon>Cyanoderma</taxon>
    </lineage>
</organism>
<keyword evidence="2" id="KW-1185">Reference proteome</keyword>
<sequence length="106" mass="12334">VSLSSVVAYNDRIKTVSSVQFLTSINHRRLMWDVKYIASILKKTPMKYKKVHNLLQRDTANKKQEKHLQLVAKIFLSSFQLLSIFSLIRDTVPAKTRKNVIFNTEI</sequence>
<name>A0A8C3R0X1_9PASS</name>